<dbReference type="EMBL" id="LCUJ01000002">
    <property type="protein sequence ID" value="OCL99541.1"/>
    <property type="molecule type" value="Genomic_DNA"/>
</dbReference>
<name>A0A1C0B7K3_9BACT</name>
<comment type="caution">
    <text evidence="1">The sequence shown here is derived from an EMBL/GenBank/DDBJ whole genome shotgun (WGS) entry which is preliminary data.</text>
</comment>
<reference evidence="2" key="1">
    <citation type="submission" date="2015-05" db="EMBL/GenBank/DDBJ databases">
        <authorList>
            <person name="Rovetto F."/>
            <person name="Cocolin L."/>
            <person name="Illeghems K."/>
            <person name="Van Nieuwerburgh F."/>
            <person name="Houf K."/>
        </authorList>
    </citation>
    <scope>NUCLEOTIDE SEQUENCE [LARGE SCALE GENOMIC DNA]</scope>
    <source>
        <strain evidence="2">DU22</strain>
    </source>
</reference>
<dbReference type="RefSeq" id="WP_066185491.1">
    <property type="nucleotide sequence ID" value="NZ_LCUJ01000002.1"/>
</dbReference>
<dbReference type="Proteomes" id="UP000093281">
    <property type="component" value="Unassembled WGS sequence"/>
</dbReference>
<evidence type="ECO:0000313" key="1">
    <source>
        <dbReference type="EMBL" id="OCL99541.1"/>
    </source>
</evidence>
<sequence>MKFKTKKQKLHELRDCSKCNEVININDELHCKMNMQEIDKPTAYSKVTMRHCVWFRTKKIGILNEA</sequence>
<accession>A0A1C0B7K3</accession>
<protein>
    <submittedName>
        <fullName evidence="1">Uncharacterized protein</fullName>
    </submittedName>
</protein>
<proteinExistence type="predicted"/>
<evidence type="ECO:0000313" key="2">
    <source>
        <dbReference type="Proteomes" id="UP000093281"/>
    </source>
</evidence>
<gene>
    <name evidence="1" type="ORF">AAX29_00582</name>
</gene>
<organism evidence="1 2">
    <name type="scientific">Aliarcobacter thereius</name>
    <dbReference type="NCBI Taxonomy" id="544718"/>
    <lineage>
        <taxon>Bacteria</taxon>
        <taxon>Pseudomonadati</taxon>
        <taxon>Campylobacterota</taxon>
        <taxon>Epsilonproteobacteria</taxon>
        <taxon>Campylobacterales</taxon>
        <taxon>Arcobacteraceae</taxon>
        <taxon>Aliarcobacter</taxon>
    </lineage>
</organism>
<dbReference type="AlphaFoldDB" id="A0A1C0B7K3"/>